<dbReference type="Proteomes" id="UP000813463">
    <property type="component" value="Chromosome 3"/>
</dbReference>
<dbReference type="Pfam" id="PF03004">
    <property type="entry name" value="Transposase_24"/>
    <property type="match status" value="1"/>
</dbReference>
<feature type="compositionally biased region" description="Gly residues" evidence="1">
    <location>
        <begin position="1"/>
        <end position="14"/>
    </location>
</feature>
<feature type="region of interest" description="Disordered" evidence="1">
    <location>
        <begin position="147"/>
        <end position="185"/>
    </location>
</feature>
<dbReference type="GeneID" id="110780939"/>
<organism evidence="2 3">
    <name type="scientific">Spinacia oleracea</name>
    <name type="common">Spinach</name>
    <dbReference type="NCBI Taxonomy" id="3562"/>
    <lineage>
        <taxon>Eukaryota</taxon>
        <taxon>Viridiplantae</taxon>
        <taxon>Streptophyta</taxon>
        <taxon>Embryophyta</taxon>
        <taxon>Tracheophyta</taxon>
        <taxon>Spermatophyta</taxon>
        <taxon>Magnoliopsida</taxon>
        <taxon>eudicotyledons</taxon>
        <taxon>Gunneridae</taxon>
        <taxon>Pentapetalae</taxon>
        <taxon>Caryophyllales</taxon>
        <taxon>Chenopodiaceae</taxon>
        <taxon>Chenopodioideae</taxon>
        <taxon>Anserineae</taxon>
        <taxon>Spinacia</taxon>
    </lineage>
</organism>
<name>A0ABM3RHD1_SPIOL</name>
<feature type="region of interest" description="Disordered" evidence="1">
    <location>
        <begin position="1"/>
        <end position="59"/>
    </location>
</feature>
<feature type="region of interest" description="Disordered" evidence="1">
    <location>
        <begin position="387"/>
        <end position="410"/>
    </location>
</feature>
<evidence type="ECO:0000313" key="2">
    <source>
        <dbReference type="Proteomes" id="UP000813463"/>
    </source>
</evidence>
<reference evidence="3" key="2">
    <citation type="submission" date="2025-08" db="UniProtKB">
        <authorList>
            <consortium name="RefSeq"/>
        </authorList>
    </citation>
    <scope>IDENTIFICATION</scope>
    <source>
        <tissue evidence="3">Leaf</tissue>
    </source>
</reference>
<feature type="compositionally biased region" description="Gly residues" evidence="1">
    <location>
        <begin position="401"/>
        <end position="410"/>
    </location>
</feature>
<accession>A0ABM3RHD1</accession>
<feature type="compositionally biased region" description="Gly residues" evidence="1">
    <location>
        <begin position="22"/>
        <end position="39"/>
    </location>
</feature>
<evidence type="ECO:0000256" key="1">
    <source>
        <dbReference type="SAM" id="MobiDB-lite"/>
    </source>
</evidence>
<feature type="compositionally biased region" description="Basic and acidic residues" evidence="1">
    <location>
        <begin position="147"/>
        <end position="160"/>
    </location>
</feature>
<evidence type="ECO:0000313" key="3">
    <source>
        <dbReference type="RefSeq" id="XP_056695024.1"/>
    </source>
</evidence>
<feature type="region of interest" description="Disordered" evidence="1">
    <location>
        <begin position="324"/>
        <end position="369"/>
    </location>
</feature>
<keyword evidence="2" id="KW-1185">Reference proteome</keyword>
<dbReference type="RefSeq" id="XP_056695024.1">
    <property type="nucleotide sequence ID" value="XM_056839046.1"/>
</dbReference>
<feature type="compositionally biased region" description="Polar residues" evidence="1">
    <location>
        <begin position="171"/>
        <end position="185"/>
    </location>
</feature>
<reference evidence="2" key="1">
    <citation type="journal article" date="2021" name="Nat. Commun.">
        <title>Genomic analyses provide insights into spinach domestication and the genetic basis of agronomic traits.</title>
        <authorList>
            <person name="Cai X."/>
            <person name="Sun X."/>
            <person name="Xu C."/>
            <person name="Sun H."/>
            <person name="Wang X."/>
            <person name="Ge C."/>
            <person name="Zhang Z."/>
            <person name="Wang Q."/>
            <person name="Fei Z."/>
            <person name="Jiao C."/>
            <person name="Wang Q."/>
        </authorList>
    </citation>
    <scope>NUCLEOTIDE SEQUENCE [LARGE SCALE GENOMIC DNA]</scope>
    <source>
        <strain evidence="2">cv. Varoflay</strain>
    </source>
</reference>
<protein>
    <submittedName>
        <fullName evidence="3">Uncharacterized protein</fullName>
    </submittedName>
</protein>
<gene>
    <name evidence="3" type="primary">LOC110780939</name>
</gene>
<sequence>MSGRGDSSGSGRVRGGGRKGARGGARGGAHGGAHGGSHGGARDSPHITQSTQDTFFDDDMTQGEYDSEVVPETQQDEVVVEPRVFWMTPGELCGLTSGHRSTTPWLCMTTMKLKAGARLRDLHNNITSRKGGERPKWLPEDVHKEMMRHATEDPEFLKKSERAKKNRRGGSLTNPIEPTHFQGSISTVEHEKKMAKDNGGALPTAGELYLRTHTKNIPGKGNVPCSSKAKQIKETYEKTVAECREKGIEKDPNQIFFETVGGRKKGKVHGLGSGSHLYYAPPSRGGGSSSSYIPSLYSQFQEKFTQKTQALEATQAQILREREEERLERQREKEELRREKEELQRQRDAERLERQREKEEKEENDRVQAKVISELKEAMENYGRMFSQCSQFQSQDRQDPPGGGAGLATL</sequence>
<dbReference type="InterPro" id="IPR004252">
    <property type="entry name" value="Probable_transposase_24"/>
</dbReference>
<proteinExistence type="predicted"/>